<comment type="caution">
    <text evidence="1">The sequence shown here is derived from an EMBL/GenBank/DDBJ whole genome shotgun (WGS) entry which is preliminary data.</text>
</comment>
<evidence type="ECO:0000313" key="1">
    <source>
        <dbReference type="EMBL" id="CAH0998022.1"/>
    </source>
</evidence>
<dbReference type="Proteomes" id="UP000837932">
    <property type="component" value="Unassembled WGS sequence"/>
</dbReference>
<dbReference type="RefSeq" id="WP_238808830.1">
    <property type="nucleotide sequence ID" value="NZ_CAKLPY010000010.1"/>
</dbReference>
<accession>A0ABM9AWV5</accession>
<reference evidence="1" key="1">
    <citation type="submission" date="2021-12" db="EMBL/GenBank/DDBJ databases">
        <authorList>
            <person name="Rodrigo-Torres L."/>
            <person name="Arahal R. D."/>
            <person name="Lucena T."/>
        </authorList>
    </citation>
    <scope>NUCLEOTIDE SEQUENCE</scope>
    <source>
        <strain evidence="1">CECT 8858</strain>
    </source>
</reference>
<organism evidence="1 2">
    <name type="scientific">Emticicia aquatica</name>
    <dbReference type="NCBI Taxonomy" id="1681835"/>
    <lineage>
        <taxon>Bacteria</taxon>
        <taxon>Pseudomonadati</taxon>
        <taxon>Bacteroidota</taxon>
        <taxon>Cytophagia</taxon>
        <taxon>Cytophagales</taxon>
        <taxon>Leadbetterellaceae</taxon>
        <taxon>Emticicia</taxon>
    </lineage>
</organism>
<sequence length="77" mass="9199">MKKEVKMLESKANFYVEKLNYLESNEPLTKEEKEDFLQVLKSIINDSEEDIPYESKMMLLQMFVHAVQEHSYGFFSK</sequence>
<protein>
    <submittedName>
        <fullName evidence="1">Uncharacterized protein</fullName>
    </submittedName>
</protein>
<dbReference type="EMBL" id="CAKLPY010000010">
    <property type="protein sequence ID" value="CAH0998022.1"/>
    <property type="molecule type" value="Genomic_DNA"/>
</dbReference>
<proteinExistence type="predicted"/>
<gene>
    <name evidence="1" type="ORF">EMA8858_04157</name>
</gene>
<keyword evidence="2" id="KW-1185">Reference proteome</keyword>
<evidence type="ECO:0000313" key="2">
    <source>
        <dbReference type="Proteomes" id="UP000837932"/>
    </source>
</evidence>
<name>A0ABM9AWV5_9BACT</name>